<keyword evidence="2" id="KW-0472">Membrane</keyword>
<feature type="region of interest" description="Disordered" evidence="1">
    <location>
        <begin position="125"/>
        <end position="151"/>
    </location>
</feature>
<gene>
    <name evidence="3" type="ORF">T9R20_16290</name>
</gene>
<feature type="region of interest" description="Disordered" evidence="1">
    <location>
        <begin position="174"/>
        <end position="203"/>
    </location>
</feature>
<proteinExistence type="predicted"/>
<feature type="compositionally biased region" description="Basic and acidic residues" evidence="1">
    <location>
        <begin position="125"/>
        <end position="137"/>
    </location>
</feature>
<dbReference type="Proteomes" id="UP001324533">
    <property type="component" value="Chromosome"/>
</dbReference>
<evidence type="ECO:0000313" key="4">
    <source>
        <dbReference type="Proteomes" id="UP001324533"/>
    </source>
</evidence>
<evidence type="ECO:0000313" key="3">
    <source>
        <dbReference type="EMBL" id="WQB70236.1"/>
    </source>
</evidence>
<reference evidence="3 4" key="1">
    <citation type="submission" date="2023-06" db="EMBL/GenBank/DDBJ databases">
        <title>Rock-solubilizing bacteria, Microbacterium invictum, promotes re-establishment of vegetation in rocky wasteland by accelerating rock bio-weathering and reshaping soil bacterial community.</title>
        <authorList>
            <person name="Liu C."/>
        </authorList>
    </citation>
    <scope>NUCLEOTIDE SEQUENCE [LARGE SCALE GENOMIC DNA]</scope>
    <source>
        <strain evidence="3 4">X-18</strain>
    </source>
</reference>
<accession>A0ABZ0VA69</accession>
<dbReference type="RefSeq" id="WP_322410386.1">
    <property type="nucleotide sequence ID" value="NZ_CP139779.1"/>
</dbReference>
<sequence length="203" mass="21331">MTVHAARVIAGHRIRPALLVAAGGALAATVAVAITGGGSAWWIAVGLIAPDILPLFAFRTPTEPGRMPRTMVPVYNATHALVGPILLAGLALVVGSADILLVAASWLTHILWDRAVGYELRGKDGAPRARRADRSPTREGAPPTREGALPTREGALLAREGALLAPGFANGCHTSPRRTVGEARGMREDGRIRPRVGPCEEDR</sequence>
<keyword evidence="2" id="KW-0812">Transmembrane</keyword>
<dbReference type="Pfam" id="PF14079">
    <property type="entry name" value="DUF4260"/>
    <property type="match status" value="1"/>
</dbReference>
<feature type="transmembrane region" description="Helical" evidence="2">
    <location>
        <begin position="79"/>
        <end position="107"/>
    </location>
</feature>
<feature type="transmembrane region" description="Helical" evidence="2">
    <location>
        <begin position="17"/>
        <end position="34"/>
    </location>
</feature>
<keyword evidence="2" id="KW-1133">Transmembrane helix</keyword>
<feature type="transmembrane region" description="Helical" evidence="2">
    <location>
        <begin position="40"/>
        <end position="58"/>
    </location>
</feature>
<organism evidence="3 4">
    <name type="scientific">Microbacterium invictum</name>
    <dbReference type="NCBI Taxonomy" id="515415"/>
    <lineage>
        <taxon>Bacteria</taxon>
        <taxon>Bacillati</taxon>
        <taxon>Actinomycetota</taxon>
        <taxon>Actinomycetes</taxon>
        <taxon>Micrococcales</taxon>
        <taxon>Microbacteriaceae</taxon>
        <taxon>Microbacterium</taxon>
    </lineage>
</organism>
<name>A0ABZ0VA69_9MICO</name>
<feature type="compositionally biased region" description="Basic and acidic residues" evidence="1">
    <location>
        <begin position="179"/>
        <end position="203"/>
    </location>
</feature>
<evidence type="ECO:0000256" key="1">
    <source>
        <dbReference type="SAM" id="MobiDB-lite"/>
    </source>
</evidence>
<evidence type="ECO:0000256" key="2">
    <source>
        <dbReference type="SAM" id="Phobius"/>
    </source>
</evidence>
<dbReference type="InterPro" id="IPR025356">
    <property type="entry name" value="DUF4260"/>
</dbReference>
<protein>
    <submittedName>
        <fullName evidence="3">DUF4260 family protein</fullName>
    </submittedName>
</protein>
<dbReference type="EMBL" id="CP139779">
    <property type="protein sequence ID" value="WQB70236.1"/>
    <property type="molecule type" value="Genomic_DNA"/>
</dbReference>
<keyword evidence="4" id="KW-1185">Reference proteome</keyword>